<reference evidence="5" key="1">
    <citation type="journal article" date="2019" name="Int. J. Syst. Evol. Microbiol.">
        <title>The Global Catalogue of Microorganisms (GCM) 10K type strain sequencing project: providing services to taxonomists for standard genome sequencing and annotation.</title>
        <authorList>
            <consortium name="The Broad Institute Genomics Platform"/>
            <consortium name="The Broad Institute Genome Sequencing Center for Infectious Disease"/>
            <person name="Wu L."/>
            <person name="Ma J."/>
        </authorList>
    </citation>
    <scope>NUCLEOTIDE SEQUENCE [LARGE SCALE GENOMIC DNA]</scope>
    <source>
        <strain evidence="5">JCM 14326</strain>
    </source>
</reference>
<keyword evidence="2" id="KW-0812">Transmembrane</keyword>
<feature type="compositionally biased region" description="Low complexity" evidence="1">
    <location>
        <begin position="628"/>
        <end position="641"/>
    </location>
</feature>
<comment type="caution">
    <text evidence="4">The sequence shown here is derived from an EMBL/GenBank/DDBJ whole genome shotgun (WGS) entry which is preliminary data.</text>
</comment>
<sequence length="680" mass="67957">MSSPSDPDRRGPDGAGAAPSGGVRASGSFWSRVPGLALLRTHRRAVRRTASGLTGAIVAAAVLFVSGGSLPQGGGASYADTPLRSYAGAAEVLPAGRSADVTHAQVLAVLERAHQLAVQQGAALDPEIAQAAAELGMLYTTYKAQEEARTAEAPEGVPSGAPSAGVPSATPGAAPSGAPSPAPSGAGVPSQGPEGADGAPPEGLEGTGGKGGGQGSPAPGPTPSAKAWSATEVRNVRPRAGGVPTGGPGQDLPGATAGDSHDHDLLVTYDDVVTAAQRLARLMDPGLWDALVDPVPADGSGPAAADLRGSLESIVDAFGLSTAGYANGRIPADVLCPLAFAPGHLLRCDAAERLTALNAGYEQQFGVSIPITDSYRSYEAQLAVKAAKPYLAAVPGTSNHGWGIAVDFGSPIHTGVSAQYTWLRLHGPDFGWDNPVWARLDGSKPEPWHFEFFAAGIIPDRAVGVTDVGVWDDPRYKPPARPKPGEGAPAVPAGNDKGPGGPDGPSTDPGDGSLPSTKPPAPKPKPGPDAEPTGEPTGEPTMRPTKRPSPSPTGEPSGQPTSKPSASPSPSQKPSPSASPKPSPSASSSPSPSPNPSSSPGDVSCPDGSEPAASPTTATPSPSPSPSPTCAAADAPDATPSHSGVRSPAPSDEPSGGTTDALTGTPSTPSTRIFMMRRPR</sequence>
<evidence type="ECO:0000313" key="5">
    <source>
        <dbReference type="Proteomes" id="UP001501094"/>
    </source>
</evidence>
<keyword evidence="2" id="KW-0472">Membrane</keyword>
<accession>A0ABP4ZMX7</accession>
<feature type="compositionally biased region" description="Low complexity" evidence="1">
    <location>
        <begin position="156"/>
        <end position="204"/>
    </location>
</feature>
<dbReference type="CDD" id="cd14814">
    <property type="entry name" value="Peptidase_M15"/>
    <property type="match status" value="1"/>
</dbReference>
<feature type="compositionally biased region" description="Pro residues" evidence="1">
    <location>
        <begin position="517"/>
        <end position="529"/>
    </location>
</feature>
<dbReference type="InterPro" id="IPR003709">
    <property type="entry name" value="VanY-like_core_dom"/>
</dbReference>
<evidence type="ECO:0000256" key="2">
    <source>
        <dbReference type="SAM" id="Phobius"/>
    </source>
</evidence>
<feature type="region of interest" description="Disordered" evidence="1">
    <location>
        <begin position="474"/>
        <end position="680"/>
    </location>
</feature>
<dbReference type="EMBL" id="BAAANL010000004">
    <property type="protein sequence ID" value="GAA1863292.1"/>
    <property type="molecule type" value="Genomic_DNA"/>
</dbReference>
<dbReference type="RefSeq" id="WP_344102501.1">
    <property type="nucleotide sequence ID" value="NZ_BAAANL010000004.1"/>
</dbReference>
<organism evidence="4 5">
    <name type="scientific">Myceligenerans crystallogenes</name>
    <dbReference type="NCBI Taxonomy" id="316335"/>
    <lineage>
        <taxon>Bacteria</taxon>
        <taxon>Bacillati</taxon>
        <taxon>Actinomycetota</taxon>
        <taxon>Actinomycetes</taxon>
        <taxon>Micrococcales</taxon>
        <taxon>Promicromonosporaceae</taxon>
        <taxon>Myceligenerans</taxon>
    </lineage>
</organism>
<feature type="compositionally biased region" description="Pro residues" evidence="1">
    <location>
        <begin position="571"/>
        <end position="583"/>
    </location>
</feature>
<evidence type="ECO:0000259" key="3">
    <source>
        <dbReference type="Pfam" id="PF02557"/>
    </source>
</evidence>
<feature type="compositionally biased region" description="Low complexity" evidence="1">
    <location>
        <begin position="504"/>
        <end position="516"/>
    </location>
</feature>
<feature type="transmembrane region" description="Helical" evidence="2">
    <location>
        <begin position="50"/>
        <end position="70"/>
    </location>
</feature>
<feature type="region of interest" description="Disordered" evidence="1">
    <location>
        <begin position="1"/>
        <end position="24"/>
    </location>
</feature>
<evidence type="ECO:0000313" key="4">
    <source>
        <dbReference type="EMBL" id="GAA1863292.1"/>
    </source>
</evidence>
<keyword evidence="2" id="KW-1133">Transmembrane helix</keyword>
<feature type="compositionally biased region" description="Gly residues" evidence="1">
    <location>
        <begin position="205"/>
        <end position="215"/>
    </location>
</feature>
<feature type="region of interest" description="Disordered" evidence="1">
    <location>
        <begin position="149"/>
        <end position="259"/>
    </location>
</feature>
<feature type="compositionally biased region" description="Polar residues" evidence="1">
    <location>
        <begin position="656"/>
        <end position="671"/>
    </location>
</feature>
<dbReference type="SUPFAM" id="SSF55166">
    <property type="entry name" value="Hedgehog/DD-peptidase"/>
    <property type="match status" value="1"/>
</dbReference>
<gene>
    <name evidence="4" type="ORF">GCM10009751_21390</name>
</gene>
<keyword evidence="5" id="KW-1185">Reference proteome</keyword>
<proteinExistence type="predicted"/>
<dbReference type="Gene3D" id="3.30.1380.10">
    <property type="match status" value="1"/>
</dbReference>
<feature type="domain" description="D-alanyl-D-alanine carboxypeptidase-like core" evidence="3">
    <location>
        <begin position="344"/>
        <end position="454"/>
    </location>
</feature>
<feature type="compositionally biased region" description="Basic and acidic residues" evidence="1">
    <location>
        <begin position="1"/>
        <end position="12"/>
    </location>
</feature>
<evidence type="ECO:0000256" key="1">
    <source>
        <dbReference type="SAM" id="MobiDB-lite"/>
    </source>
</evidence>
<dbReference type="Proteomes" id="UP001501094">
    <property type="component" value="Unassembled WGS sequence"/>
</dbReference>
<dbReference type="InterPro" id="IPR009045">
    <property type="entry name" value="Zn_M74/Hedgehog-like"/>
</dbReference>
<name>A0ABP4ZMX7_9MICO</name>
<dbReference type="Pfam" id="PF02557">
    <property type="entry name" value="VanY"/>
    <property type="match status" value="1"/>
</dbReference>
<feature type="compositionally biased region" description="Low complexity" evidence="1">
    <location>
        <begin position="611"/>
        <end position="620"/>
    </location>
</feature>
<protein>
    <recommendedName>
        <fullName evidence="3">D-alanyl-D-alanine carboxypeptidase-like core domain-containing protein</fullName>
    </recommendedName>
</protein>